<evidence type="ECO:0000256" key="8">
    <source>
        <dbReference type="ARBA" id="ARBA00022833"/>
    </source>
</evidence>
<dbReference type="OrthoDB" id="17307at2759"/>
<evidence type="ECO:0000313" key="16">
    <source>
        <dbReference type="EMBL" id="RKP31532.1"/>
    </source>
</evidence>
<keyword evidence="7 14" id="KW-0863">Zinc-finger</keyword>
<dbReference type="InterPro" id="IPR036465">
    <property type="entry name" value="vWFA_dom_sf"/>
</dbReference>
<keyword evidence="15" id="KW-0472">Membrane</keyword>
<keyword evidence="6 14" id="KW-0227">DNA damage</keyword>
<name>A0A4P9ZGJ1_9ASCO</name>
<comment type="function">
    <text evidence="1 14">Component of the general transcription and DNA repair factor IIH (TFIIH) core complex, which is involved in general and transcription-coupled nucleotide excision repair (NER) of damaged DNA and, when complexed to TFIIK, in RNA transcription by RNA polymerase II. In NER, TFIIH acts by opening DNA around the lesion to allow the excision of the damaged oligonucleotide and its replacement by a new DNA fragment. In transcription, TFIIH has an essential role in transcription initiation. When the pre-initiation complex (PIC) has been established, TFIIH is required for promoter opening and promoter escape. Phosphorylation of the C-terminal tail (CTD) of the largest subunit of RNA polymerase II by the kinase module TFIIK controls the initiation of transcription.</text>
</comment>
<feature type="transmembrane region" description="Helical" evidence="15">
    <location>
        <begin position="121"/>
        <end position="143"/>
    </location>
</feature>
<evidence type="ECO:0000256" key="5">
    <source>
        <dbReference type="ARBA" id="ARBA00022723"/>
    </source>
</evidence>
<evidence type="ECO:0000256" key="11">
    <source>
        <dbReference type="ARBA" id="ARBA00023204"/>
    </source>
</evidence>
<evidence type="ECO:0000256" key="13">
    <source>
        <dbReference type="ARBA" id="ARBA00033341"/>
    </source>
</evidence>
<evidence type="ECO:0000256" key="9">
    <source>
        <dbReference type="ARBA" id="ARBA00023015"/>
    </source>
</evidence>
<dbReference type="AlphaFoldDB" id="A0A4P9ZGJ1"/>
<evidence type="ECO:0000256" key="7">
    <source>
        <dbReference type="ARBA" id="ARBA00022771"/>
    </source>
</evidence>
<keyword evidence="12 14" id="KW-0539">Nucleus</keyword>
<dbReference type="Gene3D" id="3.40.50.410">
    <property type="entry name" value="von Willebrand factor, type A domain"/>
    <property type="match status" value="1"/>
</dbReference>
<dbReference type="EMBL" id="ML004440">
    <property type="protein sequence ID" value="RKP31532.1"/>
    <property type="molecule type" value="Genomic_DNA"/>
</dbReference>
<organism evidence="16 17">
    <name type="scientific">Metschnikowia bicuspidata</name>
    <dbReference type="NCBI Taxonomy" id="27322"/>
    <lineage>
        <taxon>Eukaryota</taxon>
        <taxon>Fungi</taxon>
        <taxon>Dikarya</taxon>
        <taxon>Ascomycota</taxon>
        <taxon>Saccharomycotina</taxon>
        <taxon>Pichiomycetes</taxon>
        <taxon>Metschnikowiaceae</taxon>
        <taxon>Metschnikowia</taxon>
    </lineage>
</organism>
<sequence>MDAIAETVFKDLSPTDDVAENPSLLTVVFEISPASWYSLRNQISIQDAIKALVVFLNTHLSLNNSNQVAFIAALPAGTRMLYPNVARSDSEPPLVNAGMYRHFRLVDDTVLREINRELEQLLALGALPTAFSLSGALLLALTYTNRMLHVDLSISTTTASAISSTTSAAAMSGRILAVTANDAHDNNYISIMNSMFAAQKMLVPIDVVKLGTRDSPYMQQAADATNGVYLHNREPRGLIQTLSTAYFVEPCLRGLVILPTSANVDYKASCFVTGRPVDIGYVCSVCLCILSTIPELDTCPVCKSKFDGAMVARLRQGSVLARKKRKVGEKQKEKQED</sequence>
<reference evidence="17" key="1">
    <citation type="journal article" date="2018" name="Nat. Microbiol.">
        <title>Leveraging single-cell genomics to expand the fungal tree of life.</title>
        <authorList>
            <person name="Ahrendt S.R."/>
            <person name="Quandt C.A."/>
            <person name="Ciobanu D."/>
            <person name="Clum A."/>
            <person name="Salamov A."/>
            <person name="Andreopoulos B."/>
            <person name="Cheng J.F."/>
            <person name="Woyke T."/>
            <person name="Pelin A."/>
            <person name="Henrissat B."/>
            <person name="Reynolds N.K."/>
            <person name="Benny G.L."/>
            <person name="Smith M.E."/>
            <person name="James T.Y."/>
            <person name="Grigoriev I.V."/>
        </authorList>
    </citation>
    <scope>NUCLEOTIDE SEQUENCE [LARGE SCALE GENOMIC DNA]</scope>
    <source>
        <strain evidence="17">Baker2002</strain>
    </source>
</reference>
<dbReference type="GO" id="GO:0008270">
    <property type="term" value="F:zinc ion binding"/>
    <property type="evidence" value="ECO:0007669"/>
    <property type="project" value="UniProtKB-KW"/>
</dbReference>
<evidence type="ECO:0000256" key="1">
    <source>
        <dbReference type="ARBA" id="ARBA00002817"/>
    </source>
</evidence>
<dbReference type="PANTHER" id="PTHR12831:SF0">
    <property type="entry name" value="GENERAL TRANSCRIPTION FACTOR IIH SUBUNIT 3"/>
    <property type="match status" value="1"/>
</dbReference>
<evidence type="ECO:0000256" key="12">
    <source>
        <dbReference type="ARBA" id="ARBA00023242"/>
    </source>
</evidence>
<dbReference type="Proteomes" id="UP000268321">
    <property type="component" value="Unassembled WGS sequence"/>
</dbReference>
<gene>
    <name evidence="16" type="ORF">METBISCDRAFT_13780</name>
</gene>
<evidence type="ECO:0000256" key="10">
    <source>
        <dbReference type="ARBA" id="ARBA00023163"/>
    </source>
</evidence>
<dbReference type="InterPro" id="IPR004600">
    <property type="entry name" value="TFIIH_Tfb4/GTF2H3"/>
</dbReference>
<comment type="subunit">
    <text evidence="14">Component of the 7-subunit TFIIH core complex composed of XPB/SSL2, XPD/RAD3, SSL1, TFB1, TFB2, TFB4 and TFB5, which is active in NER. The core complex associates with the 3-subunit CTD-kinase module TFIIK composed of CCL1, KIN28 and TFB3 to form the 10-subunit holoenzyme (holo-TFIIH) active in transcription.</text>
</comment>
<comment type="subcellular location">
    <subcellularLocation>
        <location evidence="2 14">Nucleus</location>
    </subcellularLocation>
</comment>
<dbReference type="PANTHER" id="PTHR12831">
    <property type="entry name" value="TRANSCRIPTION INITIATION FACTOR IIH TFIIH , POLYPEPTIDE 3-RELATED"/>
    <property type="match status" value="1"/>
</dbReference>
<evidence type="ECO:0000313" key="17">
    <source>
        <dbReference type="Proteomes" id="UP000268321"/>
    </source>
</evidence>
<keyword evidence="11 14" id="KW-0234">DNA repair</keyword>
<evidence type="ECO:0000256" key="14">
    <source>
        <dbReference type="RuleBase" id="RU368090"/>
    </source>
</evidence>
<comment type="similarity">
    <text evidence="3 14">Belongs to the TFB4 family.</text>
</comment>
<keyword evidence="15" id="KW-0812">Transmembrane</keyword>
<dbReference type="Pfam" id="PF03850">
    <property type="entry name" value="Tfb4"/>
    <property type="match status" value="1"/>
</dbReference>
<accession>A0A4P9ZGJ1</accession>
<evidence type="ECO:0000256" key="6">
    <source>
        <dbReference type="ARBA" id="ARBA00022763"/>
    </source>
</evidence>
<evidence type="ECO:0000256" key="15">
    <source>
        <dbReference type="SAM" id="Phobius"/>
    </source>
</evidence>
<dbReference type="GO" id="GO:0006355">
    <property type="term" value="P:regulation of DNA-templated transcription"/>
    <property type="evidence" value="ECO:0007669"/>
    <property type="project" value="InterPro"/>
</dbReference>
<dbReference type="GO" id="GO:0000439">
    <property type="term" value="C:transcription factor TFIIH core complex"/>
    <property type="evidence" value="ECO:0007669"/>
    <property type="project" value="UniProtKB-UniRule"/>
</dbReference>
<keyword evidence="8 14" id="KW-0862">Zinc</keyword>
<protein>
    <recommendedName>
        <fullName evidence="4 14">General transcription and DNA repair factor IIH subunit TFB4</fullName>
        <shortName evidence="14">TFIIH subunit TFB4</shortName>
    </recommendedName>
    <alternativeName>
        <fullName evidence="13 14">RNA polymerase II transcription factor B subunit 4</fullName>
    </alternativeName>
</protein>
<evidence type="ECO:0000256" key="4">
    <source>
        <dbReference type="ARBA" id="ARBA00021280"/>
    </source>
</evidence>
<proteinExistence type="inferred from homology"/>
<evidence type="ECO:0000256" key="2">
    <source>
        <dbReference type="ARBA" id="ARBA00004123"/>
    </source>
</evidence>
<keyword evidence="10 14" id="KW-0804">Transcription</keyword>
<dbReference type="GO" id="GO:0005675">
    <property type="term" value="C:transcription factor TFIIH holo complex"/>
    <property type="evidence" value="ECO:0007669"/>
    <property type="project" value="UniProtKB-UniRule"/>
</dbReference>
<keyword evidence="5 14" id="KW-0479">Metal-binding</keyword>
<dbReference type="GO" id="GO:0006289">
    <property type="term" value="P:nucleotide-excision repair"/>
    <property type="evidence" value="ECO:0007669"/>
    <property type="project" value="UniProtKB-UniRule"/>
</dbReference>
<keyword evidence="15" id="KW-1133">Transmembrane helix</keyword>
<keyword evidence="17" id="KW-1185">Reference proteome</keyword>
<evidence type="ECO:0000256" key="3">
    <source>
        <dbReference type="ARBA" id="ARBA00005273"/>
    </source>
</evidence>
<keyword evidence="9 14" id="KW-0805">Transcription regulation</keyword>